<dbReference type="OrthoDB" id="3305576at2759"/>
<reference evidence="2 3" key="1">
    <citation type="submission" date="2014-06" db="EMBL/GenBank/DDBJ databases">
        <title>Evolutionary Origins and Diversification of the Mycorrhizal Mutualists.</title>
        <authorList>
            <consortium name="DOE Joint Genome Institute"/>
            <consortium name="Mycorrhizal Genomics Consortium"/>
            <person name="Kohler A."/>
            <person name="Kuo A."/>
            <person name="Nagy L.G."/>
            <person name="Floudas D."/>
            <person name="Copeland A."/>
            <person name="Barry K.W."/>
            <person name="Cichocki N."/>
            <person name="Veneault-Fourrey C."/>
            <person name="LaButti K."/>
            <person name="Lindquist E.A."/>
            <person name="Lipzen A."/>
            <person name="Lundell T."/>
            <person name="Morin E."/>
            <person name="Murat C."/>
            <person name="Riley R."/>
            <person name="Ohm R."/>
            <person name="Sun H."/>
            <person name="Tunlid A."/>
            <person name="Henrissat B."/>
            <person name="Grigoriev I.V."/>
            <person name="Hibbett D.S."/>
            <person name="Martin F."/>
        </authorList>
    </citation>
    <scope>NUCLEOTIDE SEQUENCE [LARGE SCALE GENOMIC DNA]</scope>
    <source>
        <strain evidence="2 3">SS14</strain>
    </source>
</reference>
<dbReference type="AlphaFoldDB" id="A0A0C9U1H0"/>
<gene>
    <name evidence="2" type="ORF">M422DRAFT_50966</name>
</gene>
<dbReference type="Proteomes" id="UP000054279">
    <property type="component" value="Unassembled WGS sequence"/>
</dbReference>
<evidence type="ECO:0000313" key="3">
    <source>
        <dbReference type="Proteomes" id="UP000054279"/>
    </source>
</evidence>
<proteinExistence type="predicted"/>
<dbReference type="EMBL" id="KN837176">
    <property type="protein sequence ID" value="KIJ36643.1"/>
    <property type="molecule type" value="Genomic_DNA"/>
</dbReference>
<feature type="region of interest" description="Disordered" evidence="1">
    <location>
        <begin position="84"/>
        <end position="104"/>
    </location>
</feature>
<accession>A0A0C9U1H0</accession>
<dbReference type="HOGENOM" id="CLU_1321635_0_0_1"/>
<feature type="region of interest" description="Disordered" evidence="1">
    <location>
        <begin position="1"/>
        <end position="60"/>
    </location>
</feature>
<protein>
    <submittedName>
        <fullName evidence="2">Uncharacterized protein</fullName>
    </submittedName>
</protein>
<sequence>MAGVHPIHRAEATYGQPEIHVSYPANGGSYAGYNNHNPDEDPDHESLTGERKEDTDDWHVPQDQFEIDVLMDIGIHPNEVRWKPVPADTKLPRPPPRTANEEREQFDKAMSFLRQKVAELEEEELFESSMRAFTHRSSVTMDGTGHIINSAGSAKGMGVGVGDPVGAGLGDQMKAGDVRELLRRDVKSVWERERVKGREGGRQGVSGL</sequence>
<name>A0A0C9U1H0_SPHS4</name>
<feature type="compositionally biased region" description="Basic and acidic residues" evidence="1">
    <location>
        <begin position="44"/>
        <end position="60"/>
    </location>
</feature>
<keyword evidence="3" id="KW-1185">Reference proteome</keyword>
<organism evidence="2 3">
    <name type="scientific">Sphaerobolus stellatus (strain SS14)</name>
    <dbReference type="NCBI Taxonomy" id="990650"/>
    <lineage>
        <taxon>Eukaryota</taxon>
        <taxon>Fungi</taxon>
        <taxon>Dikarya</taxon>
        <taxon>Basidiomycota</taxon>
        <taxon>Agaricomycotina</taxon>
        <taxon>Agaricomycetes</taxon>
        <taxon>Phallomycetidae</taxon>
        <taxon>Geastrales</taxon>
        <taxon>Sphaerobolaceae</taxon>
        <taxon>Sphaerobolus</taxon>
    </lineage>
</organism>
<evidence type="ECO:0000313" key="2">
    <source>
        <dbReference type="EMBL" id="KIJ36643.1"/>
    </source>
</evidence>
<evidence type="ECO:0000256" key="1">
    <source>
        <dbReference type="SAM" id="MobiDB-lite"/>
    </source>
</evidence>